<feature type="compositionally biased region" description="Low complexity" evidence="1">
    <location>
        <begin position="12"/>
        <end position="24"/>
    </location>
</feature>
<evidence type="ECO:0000313" key="3">
    <source>
        <dbReference type="Proteomes" id="UP001596380"/>
    </source>
</evidence>
<name>A0ABW2D1G3_9ACTN</name>
<keyword evidence="3" id="KW-1185">Reference proteome</keyword>
<sequence>MGNDHHGPDTVGPVAGPLHAAALGPGPPATPDPGPSLAVPPDGVSMTGAILRGPADPHGA</sequence>
<dbReference type="Proteomes" id="UP001596380">
    <property type="component" value="Unassembled WGS sequence"/>
</dbReference>
<gene>
    <name evidence="2" type="ORF">ACFQKB_45945</name>
</gene>
<organism evidence="2 3">
    <name type="scientific">Actinomadura yumaensis</name>
    <dbReference type="NCBI Taxonomy" id="111807"/>
    <lineage>
        <taxon>Bacteria</taxon>
        <taxon>Bacillati</taxon>
        <taxon>Actinomycetota</taxon>
        <taxon>Actinomycetes</taxon>
        <taxon>Streptosporangiales</taxon>
        <taxon>Thermomonosporaceae</taxon>
        <taxon>Actinomadura</taxon>
    </lineage>
</organism>
<protein>
    <submittedName>
        <fullName evidence="2">Uncharacterized protein</fullName>
    </submittedName>
</protein>
<dbReference type="RefSeq" id="WP_160821493.1">
    <property type="nucleotide sequence ID" value="NZ_JBHSXE010000001.1"/>
</dbReference>
<feature type="compositionally biased region" description="Pro residues" evidence="1">
    <location>
        <begin position="25"/>
        <end position="34"/>
    </location>
</feature>
<comment type="caution">
    <text evidence="2">The sequence shown here is derived from an EMBL/GenBank/DDBJ whole genome shotgun (WGS) entry which is preliminary data.</text>
</comment>
<reference evidence="3" key="1">
    <citation type="journal article" date="2019" name="Int. J. Syst. Evol. Microbiol.">
        <title>The Global Catalogue of Microorganisms (GCM) 10K type strain sequencing project: providing services to taxonomists for standard genome sequencing and annotation.</title>
        <authorList>
            <consortium name="The Broad Institute Genomics Platform"/>
            <consortium name="The Broad Institute Genome Sequencing Center for Infectious Disease"/>
            <person name="Wu L."/>
            <person name="Ma J."/>
        </authorList>
    </citation>
    <scope>NUCLEOTIDE SEQUENCE [LARGE SCALE GENOMIC DNA]</scope>
    <source>
        <strain evidence="3">JCM 3369</strain>
    </source>
</reference>
<evidence type="ECO:0000256" key="1">
    <source>
        <dbReference type="SAM" id="MobiDB-lite"/>
    </source>
</evidence>
<feature type="region of interest" description="Disordered" evidence="1">
    <location>
        <begin position="1"/>
        <end position="60"/>
    </location>
</feature>
<proteinExistence type="predicted"/>
<accession>A0ABW2D1G3</accession>
<dbReference type="EMBL" id="JBHSXS010000072">
    <property type="protein sequence ID" value="MFC6887173.1"/>
    <property type="molecule type" value="Genomic_DNA"/>
</dbReference>
<evidence type="ECO:0000313" key="2">
    <source>
        <dbReference type="EMBL" id="MFC6887173.1"/>
    </source>
</evidence>